<dbReference type="Pfam" id="PF00249">
    <property type="entry name" value="Myb_DNA-binding"/>
    <property type="match status" value="2"/>
</dbReference>
<dbReference type="PROSITE" id="PS51294">
    <property type="entry name" value="HTH_MYB"/>
    <property type="match status" value="2"/>
</dbReference>
<feature type="domain" description="HTH myb-type" evidence="8">
    <location>
        <begin position="62"/>
        <end position="116"/>
    </location>
</feature>
<evidence type="ECO:0000256" key="1">
    <source>
        <dbReference type="ARBA" id="ARBA00004123"/>
    </source>
</evidence>
<evidence type="ECO:0000256" key="5">
    <source>
        <dbReference type="ARBA" id="ARBA00057804"/>
    </source>
</evidence>
<dbReference type="EMBL" id="CACTIH010001901">
    <property type="protein sequence ID" value="CAA2968226.1"/>
    <property type="molecule type" value="Genomic_DNA"/>
</dbReference>
<gene>
    <name evidence="9" type="ORF">OLEA9_A107458</name>
</gene>
<proteinExistence type="predicted"/>
<keyword evidence="3" id="KW-0238">DNA-binding</keyword>
<dbReference type="Gramene" id="OE9A107458T1">
    <property type="protein sequence ID" value="OE9A107458C1"/>
    <property type="gene ID" value="OE9A107458"/>
</dbReference>
<dbReference type="PROSITE" id="PS50090">
    <property type="entry name" value="MYB_LIKE"/>
    <property type="match status" value="2"/>
</dbReference>
<dbReference type="GO" id="GO:0003677">
    <property type="term" value="F:DNA binding"/>
    <property type="evidence" value="ECO:0007669"/>
    <property type="project" value="UniProtKB-KW"/>
</dbReference>
<keyword evidence="4" id="KW-0539">Nucleus</keyword>
<evidence type="ECO:0000313" key="10">
    <source>
        <dbReference type="Proteomes" id="UP000594638"/>
    </source>
</evidence>
<dbReference type="Gene3D" id="1.10.10.60">
    <property type="entry name" value="Homeodomain-like"/>
    <property type="match status" value="2"/>
</dbReference>
<evidence type="ECO:0000259" key="7">
    <source>
        <dbReference type="PROSITE" id="PS50090"/>
    </source>
</evidence>
<dbReference type="InterPro" id="IPR009057">
    <property type="entry name" value="Homeodomain-like_sf"/>
</dbReference>
<dbReference type="SUPFAM" id="SSF46689">
    <property type="entry name" value="Homeodomain-like"/>
    <property type="match status" value="1"/>
</dbReference>
<comment type="function">
    <text evidence="5">Transcription factor.</text>
</comment>
<name>A0A8S0QNR1_OLEEU</name>
<evidence type="ECO:0000256" key="4">
    <source>
        <dbReference type="ARBA" id="ARBA00023242"/>
    </source>
</evidence>
<evidence type="ECO:0000313" key="9">
    <source>
        <dbReference type="EMBL" id="CAA2968226.1"/>
    </source>
</evidence>
<reference evidence="9 10" key="1">
    <citation type="submission" date="2019-12" db="EMBL/GenBank/DDBJ databases">
        <authorList>
            <person name="Alioto T."/>
            <person name="Alioto T."/>
            <person name="Gomez Garrido J."/>
        </authorList>
    </citation>
    <scope>NUCLEOTIDE SEQUENCE [LARGE SCALE GENOMIC DNA]</scope>
</reference>
<dbReference type="InterPro" id="IPR015495">
    <property type="entry name" value="Myb_TF_plants"/>
</dbReference>
<comment type="caution">
    <text evidence="9">The sequence shown here is derived from an EMBL/GenBank/DDBJ whole genome shotgun (WGS) entry which is preliminary data.</text>
</comment>
<comment type="subcellular location">
    <subcellularLocation>
        <location evidence="1">Nucleus</location>
    </subcellularLocation>
</comment>
<feature type="compositionally biased region" description="Polar residues" evidence="6">
    <location>
        <begin position="194"/>
        <end position="214"/>
    </location>
</feature>
<dbReference type="CDD" id="cd00167">
    <property type="entry name" value="SANT"/>
    <property type="match status" value="2"/>
</dbReference>
<feature type="domain" description="Myb-like" evidence="7">
    <location>
        <begin position="62"/>
        <end position="112"/>
    </location>
</feature>
<feature type="domain" description="Myb-like" evidence="7">
    <location>
        <begin position="9"/>
        <end position="61"/>
    </location>
</feature>
<evidence type="ECO:0000256" key="6">
    <source>
        <dbReference type="SAM" id="MobiDB-lite"/>
    </source>
</evidence>
<accession>A0A8S0QNR1</accession>
<dbReference type="InterPro" id="IPR001005">
    <property type="entry name" value="SANT/Myb"/>
</dbReference>
<evidence type="ECO:0000256" key="3">
    <source>
        <dbReference type="ARBA" id="ARBA00023125"/>
    </source>
</evidence>
<keyword evidence="2" id="KW-0677">Repeat</keyword>
<organism evidence="9 10">
    <name type="scientific">Olea europaea subsp. europaea</name>
    <dbReference type="NCBI Taxonomy" id="158383"/>
    <lineage>
        <taxon>Eukaryota</taxon>
        <taxon>Viridiplantae</taxon>
        <taxon>Streptophyta</taxon>
        <taxon>Embryophyta</taxon>
        <taxon>Tracheophyta</taxon>
        <taxon>Spermatophyta</taxon>
        <taxon>Magnoliopsida</taxon>
        <taxon>eudicotyledons</taxon>
        <taxon>Gunneridae</taxon>
        <taxon>Pentapetalae</taxon>
        <taxon>asterids</taxon>
        <taxon>lamiids</taxon>
        <taxon>Lamiales</taxon>
        <taxon>Oleaceae</taxon>
        <taxon>Oleeae</taxon>
        <taxon>Olea</taxon>
    </lineage>
</organism>
<protein>
    <submittedName>
        <fullName evidence="9">Myb-related Myb4-like</fullName>
    </submittedName>
</protein>
<dbReference type="PANTHER" id="PTHR10641:SF1355">
    <property type="entry name" value="MYB-RELATED PROTEIN MYB4-LIKE"/>
    <property type="match status" value="1"/>
</dbReference>
<feature type="region of interest" description="Disordered" evidence="6">
    <location>
        <begin position="119"/>
        <end position="214"/>
    </location>
</feature>
<dbReference type="Proteomes" id="UP000594638">
    <property type="component" value="Unassembled WGS sequence"/>
</dbReference>
<sequence>MEISPYYEKNTVKKGSWTLEEDRKLTAYVTKYGCWNWRQIPKYAGLARCGKSCRLRWMNYLRPNIKRGNYSIEEDEMIIELHKLLGNKWSAIAANLPGRTDNDIKNHWHTSLKKRSKEVFIPDEPLTRTRSSKKDQNISSNVENDDISKSSSLKKCSKEISIPDKPLPGSSRMRSWEKDQNLSSVLENDDILKSSKNPPQPASSQFSTSTMETDATNRTNVAAEFAELNAEDGGNFWTQPFLLEGSTNDIHGPLVESELQCSYFASHGGEFVYSTGVDLFTW</sequence>
<dbReference type="OrthoDB" id="2143914at2759"/>
<dbReference type="GO" id="GO:0005634">
    <property type="term" value="C:nucleus"/>
    <property type="evidence" value="ECO:0007669"/>
    <property type="project" value="UniProtKB-SubCell"/>
</dbReference>
<feature type="domain" description="HTH myb-type" evidence="8">
    <location>
        <begin position="9"/>
        <end position="61"/>
    </location>
</feature>
<dbReference type="InterPro" id="IPR017930">
    <property type="entry name" value="Myb_dom"/>
</dbReference>
<dbReference type="SMART" id="SM00717">
    <property type="entry name" value="SANT"/>
    <property type="match status" value="2"/>
</dbReference>
<evidence type="ECO:0000256" key="2">
    <source>
        <dbReference type="ARBA" id="ARBA00022737"/>
    </source>
</evidence>
<keyword evidence="10" id="KW-1185">Reference proteome</keyword>
<dbReference type="PANTHER" id="PTHR10641">
    <property type="entry name" value="MYB FAMILY TRANSCRIPTION FACTOR"/>
    <property type="match status" value="1"/>
</dbReference>
<evidence type="ECO:0000259" key="8">
    <source>
        <dbReference type="PROSITE" id="PS51294"/>
    </source>
</evidence>
<dbReference type="FunFam" id="1.10.10.60:FF:000001">
    <property type="entry name" value="MYB-related transcription factor"/>
    <property type="match status" value="1"/>
</dbReference>
<dbReference type="AlphaFoldDB" id="A0A8S0QNR1"/>